<dbReference type="InterPro" id="IPR036005">
    <property type="entry name" value="Creatinase/aminopeptidase-like"/>
</dbReference>
<accession>A0A6A4VKG2</accession>
<dbReference type="Pfam" id="PF00557">
    <property type="entry name" value="Peptidase_M24"/>
    <property type="match status" value="1"/>
</dbReference>
<evidence type="ECO:0000256" key="15">
    <source>
        <dbReference type="ARBA" id="ARBA00048994"/>
    </source>
</evidence>
<proteinExistence type="inferred from homology"/>
<evidence type="ECO:0000256" key="4">
    <source>
        <dbReference type="ARBA" id="ARBA00022723"/>
    </source>
</evidence>
<evidence type="ECO:0000256" key="7">
    <source>
        <dbReference type="ARBA" id="ARBA00023049"/>
    </source>
</evidence>
<dbReference type="SUPFAM" id="SSF53092">
    <property type="entry name" value="Creatinase/prolidase N-terminal domain"/>
    <property type="match status" value="1"/>
</dbReference>
<gene>
    <name evidence="17" type="primary">PEPD</name>
    <name evidence="17" type="ORF">FJT64_007423</name>
</gene>
<dbReference type="EC" id="3.4.13.9" evidence="10"/>
<dbReference type="OrthoDB" id="10261878at2759"/>
<dbReference type="InterPro" id="IPR007865">
    <property type="entry name" value="Aminopep_P_N"/>
</dbReference>
<dbReference type="Gene3D" id="3.40.350.10">
    <property type="entry name" value="Creatinase/prolidase N-terminal domain"/>
    <property type="match status" value="1"/>
</dbReference>
<evidence type="ECO:0000256" key="10">
    <source>
        <dbReference type="ARBA" id="ARBA00044051"/>
    </source>
</evidence>
<evidence type="ECO:0000256" key="2">
    <source>
        <dbReference type="ARBA" id="ARBA00011738"/>
    </source>
</evidence>
<dbReference type="InterPro" id="IPR000994">
    <property type="entry name" value="Pept_M24"/>
</dbReference>
<sequence length="501" mass="55920">MASEGFCLGSHTLQVPMELHRLNRRRLCDELRRTDGVPPAAVVVLQGGQSSNRYCTDVEPEFRQESFFHWAVGVLVPDCYAAIEVATGRTTVFYPRLDEVYATWMGRLLQPDDVKAQYEVEDVKYVDELAAVLKGMKPDSLLLLQGVNSDSKLTTRPAAFDGMSEFKTDYEVLYPVMAELRVYKTHLEAQVIRFSNLISSRAHIEVMKKIRPGMKEYQLEAIFKQYAYYYGGCRHVAYTCICGSGGNGAVLHYGHAGAPNDKTVNDGDMCLFDMGAEYYCYTSDITCSFPANGKFTDKQKTIYNLVLKATRAVMAAIKPGVSWVDMHRLANRVTLEELKEAGILRGNVDDMMEANLGATFQPHGLGHFLGCDVHDVGGYLSGHPSRRSEPGLRNLRTARTLQAGMVLTTEPGCYFIDHLLDQALADPVLSQFLVPERIQEYRGFGGVRIEDDLIVTDTGMECFTVVPRNIEEIEAVMAEGRQQEVVVPQLQSDFAAPKMVL</sequence>
<comment type="subunit">
    <text evidence="2">Homodimer.</text>
</comment>
<dbReference type="GO" id="GO:0030145">
    <property type="term" value="F:manganese ion binding"/>
    <property type="evidence" value="ECO:0007669"/>
    <property type="project" value="InterPro"/>
</dbReference>
<dbReference type="InterPro" id="IPR052433">
    <property type="entry name" value="X-Pro_dipept-like"/>
</dbReference>
<dbReference type="GO" id="GO:0070006">
    <property type="term" value="F:metalloaminopeptidase activity"/>
    <property type="evidence" value="ECO:0007669"/>
    <property type="project" value="InterPro"/>
</dbReference>
<evidence type="ECO:0000313" key="17">
    <source>
        <dbReference type="EMBL" id="KAF0294986.1"/>
    </source>
</evidence>
<evidence type="ECO:0000256" key="5">
    <source>
        <dbReference type="ARBA" id="ARBA00022801"/>
    </source>
</evidence>
<reference evidence="17 18" key="1">
    <citation type="submission" date="2019-07" db="EMBL/GenBank/DDBJ databases">
        <title>Draft genome assembly of a fouling barnacle, Amphibalanus amphitrite (Darwin, 1854): The first reference genome for Thecostraca.</title>
        <authorList>
            <person name="Kim W."/>
        </authorList>
    </citation>
    <scope>NUCLEOTIDE SEQUENCE [LARGE SCALE GENOMIC DNA]</scope>
    <source>
        <strain evidence="17">SNU_AA5</strain>
        <tissue evidence="17">Soma without cirri and trophi</tissue>
    </source>
</reference>
<comment type="cofactor">
    <cofactor evidence="1">
        <name>Mn(2+)</name>
        <dbReference type="ChEBI" id="CHEBI:29035"/>
    </cofactor>
</comment>
<evidence type="ECO:0000256" key="13">
    <source>
        <dbReference type="ARBA" id="ARBA00044284"/>
    </source>
</evidence>
<protein>
    <recommendedName>
        <fullName evidence="11">Xaa-Pro dipeptidase</fullName>
        <ecNumber evidence="10">3.4.13.9</ecNumber>
    </recommendedName>
    <alternativeName>
        <fullName evidence="14">Imidodipeptidase</fullName>
    </alternativeName>
    <alternativeName>
        <fullName evidence="12">Peptidase D</fullName>
    </alternativeName>
    <alternativeName>
        <fullName evidence="13">Proline dipeptidase</fullName>
    </alternativeName>
</protein>
<keyword evidence="8" id="KW-0464">Manganese</keyword>
<evidence type="ECO:0000256" key="12">
    <source>
        <dbReference type="ARBA" id="ARBA00044252"/>
    </source>
</evidence>
<dbReference type="CDD" id="cd01087">
    <property type="entry name" value="Prolidase"/>
    <property type="match status" value="1"/>
</dbReference>
<evidence type="ECO:0000313" key="18">
    <source>
        <dbReference type="Proteomes" id="UP000440578"/>
    </source>
</evidence>
<dbReference type="PANTHER" id="PTHR48480">
    <property type="match status" value="1"/>
</dbReference>
<dbReference type="GO" id="GO:0102009">
    <property type="term" value="F:proline dipeptidase activity"/>
    <property type="evidence" value="ECO:0007669"/>
    <property type="project" value="UniProtKB-EC"/>
</dbReference>
<comment type="caution">
    <text evidence="17">The sequence shown here is derived from an EMBL/GenBank/DDBJ whole genome shotgun (WGS) entry which is preliminary data.</text>
</comment>
<dbReference type="AlphaFoldDB" id="A0A6A4VKG2"/>
<organism evidence="17 18">
    <name type="scientific">Amphibalanus amphitrite</name>
    <name type="common">Striped barnacle</name>
    <name type="synonym">Balanus amphitrite</name>
    <dbReference type="NCBI Taxonomy" id="1232801"/>
    <lineage>
        <taxon>Eukaryota</taxon>
        <taxon>Metazoa</taxon>
        <taxon>Ecdysozoa</taxon>
        <taxon>Arthropoda</taxon>
        <taxon>Crustacea</taxon>
        <taxon>Multicrustacea</taxon>
        <taxon>Cirripedia</taxon>
        <taxon>Thoracica</taxon>
        <taxon>Thoracicalcarea</taxon>
        <taxon>Balanomorpha</taxon>
        <taxon>Balanoidea</taxon>
        <taxon>Balanidae</taxon>
        <taxon>Amphibalaninae</taxon>
        <taxon>Amphibalanus</taxon>
    </lineage>
</organism>
<keyword evidence="5" id="KW-0378">Hydrolase</keyword>
<dbReference type="SMART" id="SM01011">
    <property type="entry name" value="AMP_N"/>
    <property type="match status" value="1"/>
</dbReference>
<evidence type="ECO:0000256" key="11">
    <source>
        <dbReference type="ARBA" id="ARBA00044141"/>
    </source>
</evidence>
<dbReference type="SUPFAM" id="SSF55920">
    <property type="entry name" value="Creatinase/aminopeptidase"/>
    <property type="match status" value="1"/>
</dbReference>
<dbReference type="Gene3D" id="3.90.230.10">
    <property type="entry name" value="Creatinase/methionine aminopeptidase superfamily"/>
    <property type="match status" value="1"/>
</dbReference>
<dbReference type="Pfam" id="PF05195">
    <property type="entry name" value="AMP_N"/>
    <property type="match status" value="1"/>
</dbReference>
<dbReference type="FunFam" id="3.90.230.10:FF:000002">
    <property type="entry name" value="Xaa-Pro aminopeptidase 3"/>
    <property type="match status" value="1"/>
</dbReference>
<keyword evidence="3" id="KW-0645">Protease</keyword>
<dbReference type="InterPro" id="IPR029149">
    <property type="entry name" value="Creatin/AminoP/Spt16_N"/>
</dbReference>
<keyword evidence="4" id="KW-0479">Metal-binding</keyword>
<evidence type="ECO:0000256" key="6">
    <source>
        <dbReference type="ARBA" id="ARBA00022997"/>
    </source>
</evidence>
<feature type="domain" description="Aminopeptidase P N-terminal" evidence="16">
    <location>
        <begin position="15"/>
        <end position="152"/>
    </location>
</feature>
<dbReference type="EMBL" id="VIIS01001646">
    <property type="protein sequence ID" value="KAF0294986.1"/>
    <property type="molecule type" value="Genomic_DNA"/>
</dbReference>
<dbReference type="Proteomes" id="UP000440578">
    <property type="component" value="Unassembled WGS sequence"/>
</dbReference>
<keyword evidence="7" id="KW-0482">Metalloprotease</keyword>
<evidence type="ECO:0000259" key="16">
    <source>
        <dbReference type="SMART" id="SM01011"/>
    </source>
</evidence>
<evidence type="ECO:0000256" key="1">
    <source>
        <dbReference type="ARBA" id="ARBA00001936"/>
    </source>
</evidence>
<dbReference type="PANTHER" id="PTHR48480:SF2">
    <property type="entry name" value="PEPTIDASE D"/>
    <property type="match status" value="1"/>
</dbReference>
<keyword evidence="18" id="KW-1185">Reference proteome</keyword>
<dbReference type="GO" id="GO:0006508">
    <property type="term" value="P:proteolysis"/>
    <property type="evidence" value="ECO:0007669"/>
    <property type="project" value="UniProtKB-KW"/>
</dbReference>
<evidence type="ECO:0000256" key="3">
    <source>
        <dbReference type="ARBA" id="ARBA00022670"/>
    </source>
</evidence>
<evidence type="ECO:0000256" key="14">
    <source>
        <dbReference type="ARBA" id="ARBA00044351"/>
    </source>
</evidence>
<evidence type="ECO:0000256" key="9">
    <source>
        <dbReference type="ARBA" id="ARBA00043990"/>
    </source>
</evidence>
<comment type="catalytic activity">
    <reaction evidence="15">
        <text>Xaa-L-Pro dipeptide + H2O = an L-alpha-amino acid + L-proline</text>
        <dbReference type="Rhea" id="RHEA:76407"/>
        <dbReference type="ChEBI" id="CHEBI:15377"/>
        <dbReference type="ChEBI" id="CHEBI:59869"/>
        <dbReference type="ChEBI" id="CHEBI:60039"/>
        <dbReference type="ChEBI" id="CHEBI:195196"/>
        <dbReference type="EC" id="3.4.13.9"/>
    </reaction>
</comment>
<name>A0A6A4VKG2_AMPAM</name>
<keyword evidence="6" id="KW-0224">Dipeptidase</keyword>
<evidence type="ECO:0000256" key="8">
    <source>
        <dbReference type="ARBA" id="ARBA00023211"/>
    </source>
</evidence>
<comment type="similarity">
    <text evidence="9">Belongs to the peptidase M24B family. Eukaryotic-type prolidase subfamily.</text>
</comment>